<comment type="caution">
    <text evidence="1">The sequence shown here is derived from an EMBL/GenBank/DDBJ whole genome shotgun (WGS) entry which is preliminary data.</text>
</comment>
<accession>A0ABS2QFQ6</accession>
<reference evidence="1 2" key="1">
    <citation type="submission" date="2021-01" db="EMBL/GenBank/DDBJ databases">
        <title>Genomic Encyclopedia of Type Strains, Phase IV (KMG-IV): sequencing the most valuable type-strain genomes for metagenomic binning, comparative biology and taxonomic classification.</title>
        <authorList>
            <person name="Goeker M."/>
        </authorList>
    </citation>
    <scope>NUCLEOTIDE SEQUENCE [LARGE SCALE GENOMIC DNA]</scope>
    <source>
        <strain evidence="1 2">DSM 105482</strain>
    </source>
</reference>
<keyword evidence="2" id="KW-1185">Reference proteome</keyword>
<organism evidence="1 2">
    <name type="scientific">Peribacillus deserti</name>
    <dbReference type="NCBI Taxonomy" id="673318"/>
    <lineage>
        <taxon>Bacteria</taxon>
        <taxon>Bacillati</taxon>
        <taxon>Bacillota</taxon>
        <taxon>Bacilli</taxon>
        <taxon>Bacillales</taxon>
        <taxon>Bacillaceae</taxon>
        <taxon>Peribacillus</taxon>
    </lineage>
</organism>
<protein>
    <submittedName>
        <fullName evidence="1">Uncharacterized protein</fullName>
    </submittedName>
</protein>
<proteinExistence type="predicted"/>
<dbReference type="Proteomes" id="UP000823486">
    <property type="component" value="Unassembled WGS sequence"/>
</dbReference>
<sequence length="38" mass="4551">MALYSFYSLIEKAEDGVYLLLFLIWKIALQMVELLKRQ</sequence>
<dbReference type="EMBL" id="JAFBFI010000002">
    <property type="protein sequence ID" value="MBM7691136.1"/>
    <property type="molecule type" value="Genomic_DNA"/>
</dbReference>
<name>A0ABS2QFQ6_9BACI</name>
<evidence type="ECO:0000313" key="1">
    <source>
        <dbReference type="EMBL" id="MBM7691136.1"/>
    </source>
</evidence>
<gene>
    <name evidence="1" type="ORF">JOC77_000541</name>
</gene>
<evidence type="ECO:0000313" key="2">
    <source>
        <dbReference type="Proteomes" id="UP000823486"/>
    </source>
</evidence>